<dbReference type="PANTHER" id="PTHR30153:SF2">
    <property type="entry name" value="REPLICATIVE DNA HELICASE"/>
    <property type="match status" value="1"/>
</dbReference>
<reference evidence="5" key="1">
    <citation type="submission" date="2020-11" db="EMBL/GenBank/DDBJ databases">
        <title>Sequencing the genomes of 1000 actinobacteria strains.</title>
        <authorList>
            <person name="Klenk H.-P."/>
        </authorList>
    </citation>
    <scope>NUCLEOTIDE SEQUENCE</scope>
    <source>
        <strain evidence="5">DSM 45356</strain>
    </source>
</reference>
<organism evidence="5 6">
    <name type="scientific">Longispora fulva</name>
    <dbReference type="NCBI Taxonomy" id="619741"/>
    <lineage>
        <taxon>Bacteria</taxon>
        <taxon>Bacillati</taxon>
        <taxon>Actinomycetota</taxon>
        <taxon>Actinomycetes</taxon>
        <taxon>Micromonosporales</taxon>
        <taxon>Micromonosporaceae</taxon>
        <taxon>Longispora</taxon>
    </lineage>
</organism>
<evidence type="ECO:0000313" key="5">
    <source>
        <dbReference type="EMBL" id="MBG6139272.1"/>
    </source>
</evidence>
<proteinExistence type="predicted"/>
<dbReference type="Pfam" id="PF13148">
    <property type="entry name" value="DUF3987"/>
    <property type="match status" value="1"/>
</dbReference>
<feature type="region of interest" description="Disordered" evidence="3">
    <location>
        <begin position="612"/>
        <end position="643"/>
    </location>
</feature>
<dbReference type="InterPro" id="IPR007693">
    <property type="entry name" value="DNA_helicase_DnaB-like_N"/>
</dbReference>
<dbReference type="Pfam" id="PF00772">
    <property type="entry name" value="DnaB"/>
    <property type="match status" value="1"/>
</dbReference>
<dbReference type="InterPro" id="IPR025048">
    <property type="entry name" value="DUF3987"/>
</dbReference>
<evidence type="ECO:0000256" key="1">
    <source>
        <dbReference type="ARBA" id="ARBA00022705"/>
    </source>
</evidence>
<keyword evidence="6" id="KW-1185">Reference proteome</keyword>
<dbReference type="AlphaFoldDB" id="A0A8J7KS65"/>
<dbReference type="SUPFAM" id="SSF48024">
    <property type="entry name" value="N-terminal domain of DnaB helicase"/>
    <property type="match status" value="1"/>
</dbReference>
<dbReference type="EMBL" id="JADOUF010000001">
    <property type="protein sequence ID" value="MBG6139272.1"/>
    <property type="molecule type" value="Genomic_DNA"/>
</dbReference>
<dbReference type="GO" id="GO:0003677">
    <property type="term" value="F:DNA binding"/>
    <property type="evidence" value="ECO:0007669"/>
    <property type="project" value="UniProtKB-KW"/>
</dbReference>
<dbReference type="Gene3D" id="1.10.860.10">
    <property type="entry name" value="DNAb Helicase, Chain A"/>
    <property type="match status" value="1"/>
</dbReference>
<dbReference type="Proteomes" id="UP000622552">
    <property type="component" value="Unassembled WGS sequence"/>
</dbReference>
<dbReference type="GO" id="GO:0003678">
    <property type="term" value="F:DNA helicase activity"/>
    <property type="evidence" value="ECO:0007669"/>
    <property type="project" value="InterPro"/>
</dbReference>
<feature type="domain" description="DNA helicase DnaB-like N-terminal" evidence="4">
    <location>
        <begin position="5"/>
        <end position="106"/>
    </location>
</feature>
<comment type="caution">
    <text evidence="5">The sequence shown here is derived from an EMBL/GenBank/DDBJ whole genome shotgun (WGS) entry which is preliminary data.</text>
</comment>
<keyword evidence="2" id="KW-0238">DNA-binding</keyword>
<evidence type="ECO:0000313" key="6">
    <source>
        <dbReference type="Proteomes" id="UP000622552"/>
    </source>
</evidence>
<protein>
    <recommendedName>
        <fullName evidence="4">DNA helicase DnaB-like N-terminal domain-containing protein</fullName>
    </recommendedName>
</protein>
<dbReference type="GO" id="GO:0006260">
    <property type="term" value="P:DNA replication"/>
    <property type="evidence" value="ECO:0007669"/>
    <property type="project" value="UniProtKB-KW"/>
</dbReference>
<dbReference type="PANTHER" id="PTHR30153">
    <property type="entry name" value="REPLICATIVE DNA HELICASE DNAB"/>
    <property type="match status" value="1"/>
</dbReference>
<evidence type="ECO:0000259" key="4">
    <source>
        <dbReference type="Pfam" id="PF00772"/>
    </source>
</evidence>
<name>A0A8J7KS65_9ACTN</name>
<sequence length="643" mass="68674">MERSLPHDLDAERLVVGAAMLDPSVILTTKGVVGAGDFYYPRHMIIWQTLHSLHASGAPTDPVAVAAHLADNGELNRVGGVAYLHDCVRAVPTSANAGYYARIVADHARNRDVVTIGTRLINAGSNGTDTAQLLAEGRTWLEQAAQTVGVWPAPIPLGSRATLPTFPIEVLPEWVGDMVAGVTEFTQTPPDVAGTLALAALSTAAGGRAEVEVRGSWREPVNLFAVVVLPPGARKSAVFAAMIGPLLVAERAMTERVKPLIIEAELASRVATKAAEKATVVAANADATTRDALLADAIAAAMQADSVTVPVIPQLIADDVTSEKAASLLCEQGGRIAVLSAEGGIFATLAGRYSGTPNLEVFLKGHAGDMLRVGRQGRQSEHVERPALTLGLAVQPDVLRDIASLPGFRGKGLLARILFAVPENTVGRRRIGTEPVTAEVTDTYATNLTRLVCAMADWTDPAALPLTPEANERVLDIERDTEPRLAPGAEWSHIVDWGSKYTGAIVRIAGLLHLAQHLDDGPCRPVTADTLERATILGHYYATHALAAFDDMGADPTVAQARTALVWITRTRTDRLTKRDLYRGTQNHFKTAAHLDPVLELLENHGYIRQLPTSQKVGGGRPPSPTYEVHPELDKHTNPNLTR</sequence>
<dbReference type="InterPro" id="IPR016136">
    <property type="entry name" value="DNA_helicase_N/primase_C"/>
</dbReference>
<accession>A0A8J7KS65</accession>
<gene>
    <name evidence="5" type="ORF">IW245_005466</name>
</gene>
<keyword evidence="1" id="KW-0235">DNA replication</keyword>
<dbReference type="GO" id="GO:0005829">
    <property type="term" value="C:cytosol"/>
    <property type="evidence" value="ECO:0007669"/>
    <property type="project" value="TreeGrafter"/>
</dbReference>
<evidence type="ECO:0000256" key="3">
    <source>
        <dbReference type="SAM" id="MobiDB-lite"/>
    </source>
</evidence>
<dbReference type="RefSeq" id="WP_197005945.1">
    <property type="nucleotide sequence ID" value="NZ_BONS01000012.1"/>
</dbReference>
<evidence type="ECO:0000256" key="2">
    <source>
        <dbReference type="ARBA" id="ARBA00023125"/>
    </source>
</evidence>
<dbReference type="GO" id="GO:0005524">
    <property type="term" value="F:ATP binding"/>
    <property type="evidence" value="ECO:0007669"/>
    <property type="project" value="InterPro"/>
</dbReference>
<dbReference type="InterPro" id="IPR036185">
    <property type="entry name" value="DNA_heli_DnaB-like_N_sf"/>
</dbReference>